<comment type="catalytic activity">
    <reaction evidence="1">
        <text>ATP + protein L-histidine = ADP + protein N-phospho-L-histidine.</text>
        <dbReference type="EC" id="2.7.13.3"/>
    </reaction>
</comment>
<evidence type="ECO:0000256" key="7">
    <source>
        <dbReference type="ARBA" id="ARBA00022840"/>
    </source>
</evidence>
<keyword evidence="4" id="KW-0808">Transferase</keyword>
<keyword evidence="13" id="KW-1185">Reference proteome</keyword>
<dbReference type="eggNOG" id="COG4585">
    <property type="taxonomic scope" value="Bacteria"/>
</dbReference>
<feature type="transmembrane region" description="Helical" evidence="10">
    <location>
        <begin position="33"/>
        <end position="53"/>
    </location>
</feature>
<evidence type="ECO:0000256" key="4">
    <source>
        <dbReference type="ARBA" id="ARBA00022679"/>
    </source>
</evidence>
<keyword evidence="6 12" id="KW-0418">Kinase</keyword>
<dbReference type="AlphaFoldDB" id="D0WH47"/>
<feature type="domain" description="Signal transduction histidine kinase subgroup 3 dimerisation and phosphoacceptor" evidence="11">
    <location>
        <begin position="238"/>
        <end position="301"/>
    </location>
</feature>
<evidence type="ECO:0000256" key="9">
    <source>
        <dbReference type="SAM" id="MobiDB-lite"/>
    </source>
</evidence>
<evidence type="ECO:0000313" key="12">
    <source>
        <dbReference type="EMBL" id="EEZ61234.1"/>
    </source>
</evidence>
<dbReference type="GO" id="GO:0016020">
    <property type="term" value="C:membrane"/>
    <property type="evidence" value="ECO:0007669"/>
    <property type="project" value="InterPro"/>
</dbReference>
<comment type="caution">
    <text evidence="12">The sequence shown here is derived from an EMBL/GenBank/DDBJ whole genome shotgun (WGS) entry which is preliminary data.</text>
</comment>
<keyword evidence="10" id="KW-0812">Transmembrane</keyword>
<evidence type="ECO:0000256" key="6">
    <source>
        <dbReference type="ARBA" id="ARBA00022777"/>
    </source>
</evidence>
<evidence type="ECO:0000256" key="10">
    <source>
        <dbReference type="SAM" id="Phobius"/>
    </source>
</evidence>
<dbReference type="InterPro" id="IPR011712">
    <property type="entry name" value="Sig_transdc_His_kin_sub3_dim/P"/>
</dbReference>
<dbReference type="Proteomes" id="UP000006001">
    <property type="component" value="Unassembled WGS sequence"/>
</dbReference>
<reference evidence="12" key="1">
    <citation type="submission" date="2009-10" db="EMBL/GenBank/DDBJ databases">
        <authorList>
            <person name="Weinstock G."/>
            <person name="Sodergren E."/>
            <person name="Clifton S."/>
            <person name="Fulton L."/>
            <person name="Fulton B."/>
            <person name="Courtney L."/>
            <person name="Fronick C."/>
            <person name="Harrison M."/>
            <person name="Strong C."/>
            <person name="Farmer C."/>
            <person name="Delahaunty K."/>
            <person name="Markovic C."/>
            <person name="Hall O."/>
            <person name="Minx P."/>
            <person name="Tomlinson C."/>
            <person name="Mitreva M."/>
            <person name="Nelson J."/>
            <person name="Hou S."/>
            <person name="Wollam A."/>
            <person name="Pepin K.H."/>
            <person name="Johnson M."/>
            <person name="Bhonagiri V."/>
            <person name="Nash W.E."/>
            <person name="Warren W."/>
            <person name="Chinwalla A."/>
            <person name="Mardis E.R."/>
            <person name="Wilson R.K."/>
        </authorList>
    </citation>
    <scope>NUCLEOTIDE SEQUENCE [LARGE SCALE GENOMIC DNA]</scope>
    <source>
        <strain evidence="12">ATCC 700122</strain>
    </source>
</reference>
<feature type="transmembrane region" description="Helical" evidence="10">
    <location>
        <begin position="59"/>
        <end position="77"/>
    </location>
</feature>
<keyword evidence="5" id="KW-0547">Nucleotide-binding</keyword>
<evidence type="ECO:0000256" key="5">
    <source>
        <dbReference type="ARBA" id="ARBA00022741"/>
    </source>
</evidence>
<dbReference type="GO" id="GO:0046983">
    <property type="term" value="F:protein dimerization activity"/>
    <property type="evidence" value="ECO:0007669"/>
    <property type="project" value="InterPro"/>
</dbReference>
<evidence type="ECO:0000256" key="1">
    <source>
        <dbReference type="ARBA" id="ARBA00000085"/>
    </source>
</evidence>
<protein>
    <recommendedName>
        <fullName evidence="2">histidine kinase</fullName>
        <ecNumber evidence="2">2.7.13.3</ecNumber>
    </recommendedName>
</protein>
<dbReference type="Pfam" id="PF07730">
    <property type="entry name" value="HisKA_3"/>
    <property type="match status" value="1"/>
</dbReference>
<name>D0WH47_SLAES</name>
<dbReference type="SUPFAM" id="SSF55874">
    <property type="entry name" value="ATPase domain of HSP90 chaperone/DNA topoisomerase II/histidine kinase"/>
    <property type="match status" value="1"/>
</dbReference>
<dbReference type="STRING" id="649764.HMPREF0762_01315"/>
<dbReference type="InterPro" id="IPR050482">
    <property type="entry name" value="Sensor_HK_TwoCompSys"/>
</dbReference>
<dbReference type="PANTHER" id="PTHR24421:SF10">
    <property type="entry name" value="NITRATE_NITRITE SENSOR PROTEIN NARQ"/>
    <property type="match status" value="1"/>
</dbReference>
<keyword evidence="10" id="KW-1133">Transmembrane helix</keyword>
<evidence type="ECO:0000256" key="2">
    <source>
        <dbReference type="ARBA" id="ARBA00012438"/>
    </source>
</evidence>
<dbReference type="InterPro" id="IPR036890">
    <property type="entry name" value="HATPase_C_sf"/>
</dbReference>
<accession>D0WH47</accession>
<feature type="region of interest" description="Disordered" evidence="9">
    <location>
        <begin position="430"/>
        <end position="458"/>
    </location>
</feature>
<dbReference type="Gene3D" id="1.20.5.1930">
    <property type="match status" value="1"/>
</dbReference>
<evidence type="ECO:0000256" key="8">
    <source>
        <dbReference type="ARBA" id="ARBA00023012"/>
    </source>
</evidence>
<feature type="transmembrane region" description="Helical" evidence="10">
    <location>
        <begin position="170"/>
        <end position="190"/>
    </location>
</feature>
<evidence type="ECO:0000313" key="13">
    <source>
        <dbReference type="Proteomes" id="UP000006001"/>
    </source>
</evidence>
<gene>
    <name evidence="12" type="ORF">HMPREF0762_01315</name>
</gene>
<keyword evidence="3" id="KW-0597">Phosphoprotein</keyword>
<proteinExistence type="predicted"/>
<dbReference type="EMBL" id="ACUX02000007">
    <property type="protein sequence ID" value="EEZ61234.1"/>
    <property type="molecule type" value="Genomic_DNA"/>
</dbReference>
<dbReference type="GO" id="GO:0005524">
    <property type="term" value="F:ATP binding"/>
    <property type="evidence" value="ECO:0007669"/>
    <property type="project" value="UniProtKB-KW"/>
</dbReference>
<dbReference type="GO" id="GO:0000155">
    <property type="term" value="F:phosphorelay sensor kinase activity"/>
    <property type="evidence" value="ECO:0007669"/>
    <property type="project" value="InterPro"/>
</dbReference>
<sequence length="458" mass="48799">MVGESERRHEWTLTFVMDARPSLSHRMAGMERIIDKALVAAVCLALSFAFAFARGERGLAVVFFVAGIGFSAVFELISARAGAAAKDGSAVGTASSELTVACAGSDRRILTAWCVTSAVVFGAAESGLAMLPLVAYDAARAGDASKTSHSAVASATWILPLAAWMATRSIFLFEAFCVAIACFGAALVSLRTTRLLDTEGRMRNLQDDLQDRLLDLDARNHELQAARGFEAREVALAERTRIARDIHDKVGHQLTRLSLQTKALQVVHAPDASVTADFGRIAAGLDDALDTMRKSVHDLEDDGVSLSVELNRLAGTSGIPKVRVACVLDTEPPAAVTRCLVSVARESLTNAARHAHAAHASVRATEYPAFWQLVVRNDGVVPRGPAEAFLEAERSGGMGVRTMRESVASHGGIIRLTCGDEFVVFVSIPKGKESDAPDDGARDAADRSVRTTTEEVAE</sequence>
<dbReference type="Gene3D" id="3.30.565.10">
    <property type="entry name" value="Histidine kinase-like ATPase, C-terminal domain"/>
    <property type="match status" value="1"/>
</dbReference>
<dbReference type="PANTHER" id="PTHR24421">
    <property type="entry name" value="NITRATE/NITRITE SENSOR PROTEIN NARX-RELATED"/>
    <property type="match status" value="1"/>
</dbReference>
<evidence type="ECO:0000256" key="3">
    <source>
        <dbReference type="ARBA" id="ARBA00022553"/>
    </source>
</evidence>
<dbReference type="EC" id="2.7.13.3" evidence="2"/>
<keyword evidence="10" id="KW-0472">Membrane</keyword>
<keyword evidence="7" id="KW-0067">ATP-binding</keyword>
<keyword evidence="8" id="KW-0902">Two-component regulatory system</keyword>
<dbReference type="HOGENOM" id="CLU_000445_20_3_11"/>
<evidence type="ECO:0000259" key="11">
    <source>
        <dbReference type="Pfam" id="PF07730"/>
    </source>
</evidence>
<organism evidence="12 13">
    <name type="scientific">Slackia exigua (strain ATCC 700122 / DSM 15923 / CIP 105133 / JCM 11022 / KCTC 5966 / S-7)</name>
    <dbReference type="NCBI Taxonomy" id="649764"/>
    <lineage>
        <taxon>Bacteria</taxon>
        <taxon>Bacillati</taxon>
        <taxon>Actinomycetota</taxon>
        <taxon>Coriobacteriia</taxon>
        <taxon>Eggerthellales</taxon>
        <taxon>Eggerthellaceae</taxon>
        <taxon>Slackia</taxon>
    </lineage>
</organism>